<protein>
    <submittedName>
        <fullName evidence="2">Uncharacterized protein</fullName>
    </submittedName>
</protein>
<proteinExistence type="predicted"/>
<sequence>MFRRKNDPYYGMGPIEKRKAKFHDYVTIRKEMGRRQKEYFSSEGESDPERLRAQEERDQEFIRSLKIAGIWIGIPFLLLYLLFMTMAGLW</sequence>
<evidence type="ECO:0000256" key="1">
    <source>
        <dbReference type="SAM" id="Phobius"/>
    </source>
</evidence>
<keyword evidence="3" id="KW-1185">Reference proteome</keyword>
<accession>A0ABM6W766</accession>
<dbReference type="Proteomes" id="UP000245369">
    <property type="component" value="Chromosome"/>
</dbReference>
<feature type="transmembrane region" description="Helical" evidence="1">
    <location>
        <begin position="67"/>
        <end position="89"/>
    </location>
</feature>
<evidence type="ECO:0000313" key="2">
    <source>
        <dbReference type="EMBL" id="AWN21436.1"/>
    </source>
</evidence>
<dbReference type="RefSeq" id="WP_002960216.1">
    <property type="nucleotide sequence ID" value="NZ_CP029490.1"/>
</dbReference>
<keyword evidence="1" id="KW-0472">Membrane</keyword>
<dbReference type="EMBL" id="CP029490">
    <property type="protein sequence ID" value="AWN21436.1"/>
    <property type="molecule type" value="Genomic_DNA"/>
</dbReference>
<keyword evidence="1" id="KW-1133">Transmembrane helix</keyword>
<name>A0ABM6W766_9STRE</name>
<keyword evidence="1" id="KW-0812">Transmembrane</keyword>
<dbReference type="GeneID" id="93924624"/>
<gene>
    <name evidence="2" type="ORF">DK182_08910</name>
</gene>
<reference evidence="2 3" key="1">
    <citation type="submission" date="2018-05" db="EMBL/GenBank/DDBJ databases">
        <title>Complete genome sequences of Streptococcus sobrinus.</title>
        <authorList>
            <person name="Sales M."/>
            <person name="Jensen P.A."/>
        </authorList>
    </citation>
    <scope>NUCLEOTIDE SEQUENCE [LARGE SCALE GENOMIC DNA]</scope>
    <source>
        <strain evidence="2 3">SL1</strain>
    </source>
</reference>
<organism evidence="2 3">
    <name type="scientific">Streptococcus sobrinus</name>
    <dbReference type="NCBI Taxonomy" id="1310"/>
    <lineage>
        <taxon>Bacteria</taxon>
        <taxon>Bacillati</taxon>
        <taxon>Bacillota</taxon>
        <taxon>Bacilli</taxon>
        <taxon>Lactobacillales</taxon>
        <taxon>Streptococcaceae</taxon>
        <taxon>Streptococcus</taxon>
    </lineage>
</organism>
<evidence type="ECO:0000313" key="3">
    <source>
        <dbReference type="Proteomes" id="UP000245369"/>
    </source>
</evidence>